<dbReference type="EMBL" id="JAERKF010000005">
    <property type="protein sequence ID" value="MBS1010158.1"/>
    <property type="molecule type" value="Genomic_DNA"/>
</dbReference>
<protein>
    <submittedName>
        <fullName evidence="2">Uncharacterized protein</fullName>
    </submittedName>
</protein>
<reference evidence="2" key="2">
    <citation type="submission" date="2022-09" db="EMBL/GenBank/DDBJ databases">
        <title>Genome-inferred correspondence between phylogeny and metabolic traits in the wild Drosophila gut microbiome.</title>
        <authorList>
            <person name="Bueno E."/>
            <person name="Blow F."/>
            <person name="Douglas A.E."/>
        </authorList>
    </citation>
    <scope>NUCLEOTIDE SEQUENCE</scope>
    <source>
        <strain evidence="2">Dm-2019-70</strain>
    </source>
</reference>
<evidence type="ECO:0000313" key="3">
    <source>
        <dbReference type="Proteomes" id="UP000676478"/>
    </source>
</evidence>
<feature type="region of interest" description="Disordered" evidence="1">
    <location>
        <begin position="36"/>
        <end position="56"/>
    </location>
</feature>
<organism evidence="2 3">
    <name type="scientific">Levilactobacillus brevis</name>
    <name type="common">Lactobacillus brevis</name>
    <dbReference type="NCBI Taxonomy" id="1580"/>
    <lineage>
        <taxon>Bacteria</taxon>
        <taxon>Bacillati</taxon>
        <taxon>Bacillota</taxon>
        <taxon>Bacilli</taxon>
        <taxon>Lactobacillales</taxon>
        <taxon>Lactobacillaceae</taxon>
        <taxon>Levilactobacillus</taxon>
    </lineage>
</organism>
<reference evidence="2" key="1">
    <citation type="submission" date="2020-12" db="EMBL/GenBank/DDBJ databases">
        <authorList>
            <person name="Mcmullen J.G."/>
        </authorList>
    </citation>
    <scope>NUCLEOTIDE SEQUENCE</scope>
    <source>
        <strain evidence="2">Dm-2019-70</strain>
    </source>
</reference>
<dbReference type="Proteomes" id="UP000676478">
    <property type="component" value="Unassembled WGS sequence"/>
</dbReference>
<name>A0AA41ENT4_LEVBR</name>
<sequence length="56" mass="6537">MTVYKPILPTKHPTPSAPKPKLNVVIHPHHQAAFLRKHAQQPAPHARRWHSFRNTY</sequence>
<gene>
    <name evidence="2" type="ORF">JK167_04815</name>
</gene>
<comment type="caution">
    <text evidence="2">The sequence shown here is derived from an EMBL/GenBank/DDBJ whole genome shotgun (WGS) entry which is preliminary data.</text>
</comment>
<dbReference type="AlphaFoldDB" id="A0AA41ENT4"/>
<feature type="region of interest" description="Disordered" evidence="1">
    <location>
        <begin position="1"/>
        <end position="20"/>
    </location>
</feature>
<dbReference type="RefSeq" id="WP_155278324.1">
    <property type="nucleotide sequence ID" value="NZ_CAKMAE010000001.1"/>
</dbReference>
<evidence type="ECO:0000256" key="1">
    <source>
        <dbReference type="SAM" id="MobiDB-lite"/>
    </source>
</evidence>
<accession>A0AA41ENT4</accession>
<proteinExistence type="predicted"/>
<evidence type="ECO:0000313" key="2">
    <source>
        <dbReference type="EMBL" id="MBS1010158.1"/>
    </source>
</evidence>